<dbReference type="GO" id="GO:0016050">
    <property type="term" value="P:vesicle organization"/>
    <property type="evidence" value="ECO:0007669"/>
    <property type="project" value="UniProtKB-ARBA"/>
</dbReference>
<dbReference type="InterPro" id="IPR045913">
    <property type="entry name" value="TBC20/Gyp8-like"/>
</dbReference>
<dbReference type="SMART" id="SM00164">
    <property type="entry name" value="TBC"/>
    <property type="match status" value="1"/>
</dbReference>
<dbReference type="PANTHER" id="PTHR20913">
    <property type="entry name" value="TBC1 DOMAIN FAMILY MEMBER 20/GTPASE"/>
    <property type="match status" value="1"/>
</dbReference>
<sequence length="439" mass="49654">MRLALQLPVDSHEGLTRGWPSKGGWQVMQISKDTSRSGETMNTSRSTGASSPVNGKQVNDWDTRRKRKIADIKQALSASPVDVAALRRMAISEGGLLTDEIRCQVWPRLLNVPPHVLEQEPETVERENNKDYNQVLLDVQRSLRRFPPGMPDEQREGLQEELIDIILLVLKRNPQLHYYQGYHDIVVTFLLVLGERLATALVEKLSTHHLRDFMDPTMDNTKHILNYLMPIIDRVNPEVHDFMQQAEVGTVFALSWLITWFGHVLSDFRHVVRLYDFFLACHPLMPIYFAAVIVLYREEEVLECECDMAMVHHLLSQIPQDLPYETLISRAGDLFVQFPPSELAREAASHDSMAASTFKDFDLASTQQRPDSVLRRRRRQKQAALDSSAANAVVAVARPSAARRLVRLAVMGLTVALGAAALAVVNTALEWAPKLDLFP</sequence>
<accession>A0A484DEZ4</accession>
<dbReference type="EMBL" id="SCKG01000004">
    <property type="protein sequence ID" value="TDH13644.1"/>
    <property type="molecule type" value="Genomic_DNA"/>
</dbReference>
<keyword evidence="4 8" id="KW-1133">Transmembrane helix</keyword>
<dbReference type="FunFam" id="1.10.8.1310:FF:000001">
    <property type="entry name" value="TBC1 domain family, member 20"/>
    <property type="match status" value="1"/>
</dbReference>
<evidence type="ECO:0000256" key="7">
    <source>
        <dbReference type="SAM" id="MobiDB-lite"/>
    </source>
</evidence>
<evidence type="ECO:0000256" key="8">
    <source>
        <dbReference type="SAM" id="Phobius"/>
    </source>
</evidence>
<dbReference type="SUPFAM" id="SSF47923">
    <property type="entry name" value="Ypt/Rab-GAP domain of gyp1p"/>
    <property type="match status" value="2"/>
</dbReference>
<dbReference type="GO" id="GO:0005096">
    <property type="term" value="F:GTPase activator activity"/>
    <property type="evidence" value="ECO:0007669"/>
    <property type="project" value="UniProtKB-KW"/>
</dbReference>
<evidence type="ECO:0000313" key="10">
    <source>
        <dbReference type="EMBL" id="TDH13644.1"/>
    </source>
</evidence>
<feature type="transmembrane region" description="Helical" evidence="8">
    <location>
        <begin position="408"/>
        <end position="429"/>
    </location>
</feature>
<keyword evidence="5 8" id="KW-0472">Membrane</keyword>
<evidence type="ECO:0000256" key="4">
    <source>
        <dbReference type="ARBA" id="ARBA00022989"/>
    </source>
</evidence>
<keyword evidence="3 8" id="KW-0812">Transmembrane</keyword>
<evidence type="ECO:0000256" key="3">
    <source>
        <dbReference type="ARBA" id="ARBA00022692"/>
    </source>
</evidence>
<dbReference type="AlphaFoldDB" id="A0A484DEZ4"/>
<dbReference type="PROSITE" id="PS50086">
    <property type="entry name" value="TBC_RABGAP"/>
    <property type="match status" value="1"/>
</dbReference>
<feature type="transmembrane region" description="Helical" evidence="8">
    <location>
        <begin position="277"/>
        <end position="296"/>
    </location>
</feature>
<protein>
    <recommendedName>
        <fullName evidence="6">TBC1 domain family member 20</fullName>
    </recommendedName>
</protein>
<dbReference type="GO" id="GO:0006888">
    <property type="term" value="P:endoplasmic reticulum to Golgi vesicle-mediated transport"/>
    <property type="evidence" value="ECO:0007669"/>
    <property type="project" value="TreeGrafter"/>
</dbReference>
<keyword evidence="11" id="KW-1185">Reference proteome</keyword>
<dbReference type="InterPro" id="IPR000195">
    <property type="entry name" value="Rab-GAP-TBC_dom"/>
</dbReference>
<evidence type="ECO:0000259" key="9">
    <source>
        <dbReference type="PROSITE" id="PS50086"/>
    </source>
</evidence>
<evidence type="ECO:0000256" key="2">
    <source>
        <dbReference type="ARBA" id="ARBA00022468"/>
    </source>
</evidence>
<dbReference type="FunFam" id="1.10.472.80:FF:000024">
    <property type="entry name" value="TBC1 domain family member 20"/>
    <property type="match status" value="1"/>
</dbReference>
<dbReference type="GO" id="GO:0007030">
    <property type="term" value="P:Golgi organization"/>
    <property type="evidence" value="ECO:0007669"/>
    <property type="project" value="UniProtKB-ARBA"/>
</dbReference>
<comment type="subcellular location">
    <subcellularLocation>
        <location evidence="1">Membrane</location>
        <topology evidence="1">Multi-pass membrane protein</topology>
    </subcellularLocation>
</comment>
<reference evidence="10 11" key="1">
    <citation type="submission" date="2019-01" db="EMBL/GenBank/DDBJ databases">
        <title>A chromosome-scale genome assembly of the yellow perch, Perca flavescens.</title>
        <authorList>
            <person name="Feron R."/>
            <person name="Morvezen R."/>
            <person name="Bestin A."/>
            <person name="Haffray P."/>
            <person name="Klopp C."/>
            <person name="Zahm M."/>
            <person name="Cabau C."/>
            <person name="Roques C."/>
            <person name="Donnadieu C."/>
            <person name="Bouchez O."/>
            <person name="Christie M."/>
            <person name="Larson W."/>
            <person name="Guiguen Y."/>
        </authorList>
    </citation>
    <scope>NUCLEOTIDE SEQUENCE [LARGE SCALE GENOMIC DNA]</scope>
    <source>
        <strain evidence="10">YP-PL-M2</strain>
        <tissue evidence="10">Blood</tissue>
    </source>
</reference>
<dbReference type="Proteomes" id="UP000295070">
    <property type="component" value="Chromosome 4"/>
</dbReference>
<evidence type="ECO:0000256" key="6">
    <source>
        <dbReference type="ARBA" id="ARBA00067516"/>
    </source>
</evidence>
<feature type="region of interest" description="Disordered" evidence="7">
    <location>
        <begin position="33"/>
        <end position="61"/>
    </location>
</feature>
<feature type="compositionally biased region" description="Polar residues" evidence="7">
    <location>
        <begin position="33"/>
        <end position="57"/>
    </location>
</feature>
<gene>
    <name evidence="10" type="ORF">EPR50_G00036810</name>
</gene>
<dbReference type="PANTHER" id="PTHR20913:SF10">
    <property type="entry name" value="TBC1 DOMAIN FAMILY MEMBER 20"/>
    <property type="match status" value="1"/>
</dbReference>
<evidence type="ECO:0000256" key="1">
    <source>
        <dbReference type="ARBA" id="ARBA00004141"/>
    </source>
</evidence>
<dbReference type="InterPro" id="IPR035969">
    <property type="entry name" value="Rab-GAP_TBC_sf"/>
</dbReference>
<dbReference type="GO" id="GO:0005789">
    <property type="term" value="C:endoplasmic reticulum membrane"/>
    <property type="evidence" value="ECO:0007669"/>
    <property type="project" value="TreeGrafter"/>
</dbReference>
<evidence type="ECO:0000313" key="11">
    <source>
        <dbReference type="Proteomes" id="UP000295070"/>
    </source>
</evidence>
<keyword evidence="2" id="KW-0343">GTPase activation</keyword>
<name>A0A484DEZ4_PERFV</name>
<proteinExistence type="predicted"/>
<organism evidence="10 11">
    <name type="scientific">Perca flavescens</name>
    <name type="common">American yellow perch</name>
    <name type="synonym">Morone flavescens</name>
    <dbReference type="NCBI Taxonomy" id="8167"/>
    <lineage>
        <taxon>Eukaryota</taxon>
        <taxon>Metazoa</taxon>
        <taxon>Chordata</taxon>
        <taxon>Craniata</taxon>
        <taxon>Vertebrata</taxon>
        <taxon>Euteleostomi</taxon>
        <taxon>Actinopterygii</taxon>
        <taxon>Neopterygii</taxon>
        <taxon>Teleostei</taxon>
        <taxon>Neoteleostei</taxon>
        <taxon>Acanthomorphata</taxon>
        <taxon>Eupercaria</taxon>
        <taxon>Perciformes</taxon>
        <taxon>Percoidei</taxon>
        <taxon>Percidae</taxon>
        <taxon>Percinae</taxon>
        <taxon>Perca</taxon>
    </lineage>
</organism>
<comment type="caution">
    <text evidence="10">The sequence shown here is derived from an EMBL/GenBank/DDBJ whole genome shotgun (WGS) entry which is preliminary data.</text>
</comment>
<dbReference type="STRING" id="8167.A0A484DEZ4"/>
<evidence type="ECO:0000256" key="5">
    <source>
        <dbReference type="ARBA" id="ARBA00023136"/>
    </source>
</evidence>
<dbReference type="Gene3D" id="1.10.472.80">
    <property type="entry name" value="Ypt/Rab-GAP domain of gyp1p, domain 3"/>
    <property type="match status" value="1"/>
</dbReference>
<dbReference type="Pfam" id="PF00566">
    <property type="entry name" value="RabGAP-TBC"/>
    <property type="match status" value="1"/>
</dbReference>
<feature type="domain" description="Rab-GAP TBC" evidence="9">
    <location>
        <begin position="96"/>
        <end position="282"/>
    </location>
</feature>
<dbReference type="Gene3D" id="1.10.8.1310">
    <property type="match status" value="1"/>
</dbReference>